<protein>
    <submittedName>
        <fullName evidence="1">Uncharacterized protein</fullName>
    </submittedName>
</protein>
<sequence length="115" mass="12950">MKKTRNSKKILLKTTSLCHHQQAQLNHLKKALSGAEVLELPRPSSAGTPDTHLQATIQIAEYLAEPVKSFKTCPYEYWANHLSIGKWPLLVKLARKFLSAPCGLSKVKEYLVRLV</sequence>
<gene>
    <name evidence="1" type="ORF">MENT_LOCUS53113</name>
</gene>
<proteinExistence type="predicted"/>
<reference evidence="1 2" key="1">
    <citation type="submission" date="2020-08" db="EMBL/GenBank/DDBJ databases">
        <authorList>
            <person name="Koutsovoulos G."/>
            <person name="Danchin GJ E."/>
        </authorList>
    </citation>
    <scope>NUCLEOTIDE SEQUENCE [LARGE SCALE GENOMIC DNA]</scope>
</reference>
<dbReference type="EMBL" id="CAJEWN010001734">
    <property type="protein sequence ID" value="CAD2199699.1"/>
    <property type="molecule type" value="Genomic_DNA"/>
</dbReference>
<accession>A0A6V7XKC5</accession>
<dbReference type="AlphaFoldDB" id="A0A6V7XKC5"/>
<organism evidence="1 2">
    <name type="scientific">Meloidogyne enterolobii</name>
    <name type="common">Root-knot nematode worm</name>
    <name type="synonym">Meloidogyne mayaguensis</name>
    <dbReference type="NCBI Taxonomy" id="390850"/>
    <lineage>
        <taxon>Eukaryota</taxon>
        <taxon>Metazoa</taxon>
        <taxon>Ecdysozoa</taxon>
        <taxon>Nematoda</taxon>
        <taxon>Chromadorea</taxon>
        <taxon>Rhabditida</taxon>
        <taxon>Tylenchina</taxon>
        <taxon>Tylenchomorpha</taxon>
        <taxon>Tylenchoidea</taxon>
        <taxon>Meloidogynidae</taxon>
        <taxon>Meloidogyninae</taxon>
        <taxon>Meloidogyne</taxon>
    </lineage>
</organism>
<comment type="caution">
    <text evidence="1">The sequence shown here is derived from an EMBL/GenBank/DDBJ whole genome shotgun (WGS) entry which is preliminary data.</text>
</comment>
<evidence type="ECO:0000313" key="1">
    <source>
        <dbReference type="EMBL" id="CAD2199699.1"/>
    </source>
</evidence>
<evidence type="ECO:0000313" key="2">
    <source>
        <dbReference type="Proteomes" id="UP000580250"/>
    </source>
</evidence>
<dbReference type="Proteomes" id="UP000580250">
    <property type="component" value="Unassembled WGS sequence"/>
</dbReference>
<name>A0A6V7XKC5_MELEN</name>